<dbReference type="GO" id="GO:0016020">
    <property type="term" value="C:membrane"/>
    <property type="evidence" value="ECO:0007669"/>
    <property type="project" value="UniProtKB-SubCell"/>
</dbReference>
<comment type="caution">
    <text evidence="7">The sequence shown here is derived from an EMBL/GenBank/DDBJ whole genome shotgun (WGS) entry which is preliminary data.</text>
</comment>
<name>A0A133Y7V1_9FIRM</name>
<proteinExistence type="predicted"/>
<evidence type="ECO:0000256" key="1">
    <source>
        <dbReference type="ARBA" id="ARBA00004141"/>
    </source>
</evidence>
<feature type="transmembrane region" description="Helical" evidence="5">
    <location>
        <begin position="109"/>
        <end position="130"/>
    </location>
</feature>
<feature type="transmembrane region" description="Helical" evidence="5">
    <location>
        <begin position="84"/>
        <end position="103"/>
    </location>
</feature>
<dbReference type="PATRIC" id="fig|1497955.3.peg.1238"/>
<feature type="transmembrane region" description="Helical" evidence="5">
    <location>
        <begin position="301"/>
        <end position="325"/>
    </location>
</feature>
<dbReference type="Proteomes" id="UP000070080">
    <property type="component" value="Unassembled WGS sequence"/>
</dbReference>
<dbReference type="OrthoDB" id="9790604at2"/>
<feature type="transmembrane region" description="Helical" evidence="5">
    <location>
        <begin position="26"/>
        <end position="45"/>
    </location>
</feature>
<comment type="subcellular location">
    <subcellularLocation>
        <location evidence="1">Membrane</location>
        <topology evidence="1">Multi-pass membrane protein</topology>
    </subcellularLocation>
</comment>
<dbReference type="EMBL" id="LSCV01000042">
    <property type="protein sequence ID" value="KXB39240.1"/>
    <property type="molecule type" value="Genomic_DNA"/>
</dbReference>
<keyword evidence="2 5" id="KW-0812">Transmembrane</keyword>
<feature type="transmembrane region" description="Helical" evidence="5">
    <location>
        <begin position="337"/>
        <end position="356"/>
    </location>
</feature>
<keyword evidence="8" id="KW-1185">Reference proteome</keyword>
<dbReference type="AlphaFoldDB" id="A0A133Y7V1"/>
<reference evidence="8" key="1">
    <citation type="submission" date="2016-01" db="EMBL/GenBank/DDBJ databases">
        <authorList>
            <person name="Mitreva M."/>
            <person name="Pepin K.H."/>
            <person name="Mihindukulasuriya K.A."/>
            <person name="Fulton R."/>
            <person name="Fronick C."/>
            <person name="O'Laughlin M."/>
            <person name="Miner T."/>
            <person name="Herter B."/>
            <person name="Rosa B.A."/>
            <person name="Cordes M."/>
            <person name="Tomlinson C."/>
            <person name="Wollam A."/>
            <person name="Palsikar V.B."/>
            <person name="Mardis E.R."/>
            <person name="Wilson R.K."/>
        </authorList>
    </citation>
    <scope>NUCLEOTIDE SEQUENCE [LARGE SCALE GENOMIC DNA]</scope>
    <source>
        <strain evidence="8">KA00274</strain>
    </source>
</reference>
<evidence type="ECO:0000259" key="6">
    <source>
        <dbReference type="Pfam" id="PF00999"/>
    </source>
</evidence>
<dbReference type="InterPro" id="IPR006153">
    <property type="entry name" value="Cation/H_exchanger_TM"/>
</dbReference>
<dbReference type="InterPro" id="IPR051843">
    <property type="entry name" value="CPA1_transporter"/>
</dbReference>
<dbReference type="PANTHER" id="PTHR31102">
    <property type="match status" value="1"/>
</dbReference>
<protein>
    <submittedName>
        <fullName evidence="7">Transporter, CPA2 family</fullName>
    </submittedName>
</protein>
<evidence type="ECO:0000313" key="7">
    <source>
        <dbReference type="EMBL" id="KXB39240.1"/>
    </source>
</evidence>
<dbReference type="PANTHER" id="PTHR31102:SF1">
    <property type="entry name" value="CATION_H+ EXCHANGER DOMAIN-CONTAINING PROTEIN"/>
    <property type="match status" value="1"/>
</dbReference>
<gene>
    <name evidence="7" type="ORF">HMPREF1872_01272</name>
</gene>
<dbReference type="Gene3D" id="1.20.1530.20">
    <property type="match status" value="1"/>
</dbReference>
<evidence type="ECO:0000313" key="8">
    <source>
        <dbReference type="Proteomes" id="UP000070080"/>
    </source>
</evidence>
<accession>A0A133Y7V1</accession>
<feature type="transmembrane region" description="Helical" evidence="5">
    <location>
        <begin position="215"/>
        <end position="232"/>
    </location>
</feature>
<dbReference type="RefSeq" id="WP_066714856.1">
    <property type="nucleotide sequence ID" value="NZ_JARFNM010000001.1"/>
</dbReference>
<evidence type="ECO:0000256" key="4">
    <source>
        <dbReference type="ARBA" id="ARBA00023136"/>
    </source>
</evidence>
<feature type="transmembrane region" description="Helical" evidence="5">
    <location>
        <begin position="275"/>
        <end position="295"/>
    </location>
</feature>
<keyword evidence="3 5" id="KW-1133">Transmembrane helix</keyword>
<feature type="transmembrane region" description="Helical" evidence="5">
    <location>
        <begin position="150"/>
        <end position="172"/>
    </location>
</feature>
<evidence type="ECO:0000256" key="5">
    <source>
        <dbReference type="SAM" id="Phobius"/>
    </source>
</evidence>
<feature type="transmembrane region" description="Helical" evidence="5">
    <location>
        <begin position="238"/>
        <end position="255"/>
    </location>
</feature>
<keyword evidence="4 5" id="KW-0472">Membrane</keyword>
<dbReference type="GO" id="GO:1902600">
    <property type="term" value="P:proton transmembrane transport"/>
    <property type="evidence" value="ECO:0007669"/>
    <property type="project" value="InterPro"/>
</dbReference>
<dbReference type="GO" id="GO:0015297">
    <property type="term" value="F:antiporter activity"/>
    <property type="evidence" value="ECO:0007669"/>
    <property type="project" value="InterPro"/>
</dbReference>
<evidence type="ECO:0000256" key="2">
    <source>
        <dbReference type="ARBA" id="ARBA00022692"/>
    </source>
</evidence>
<dbReference type="InterPro" id="IPR038770">
    <property type="entry name" value="Na+/solute_symporter_sf"/>
</dbReference>
<feature type="transmembrane region" description="Helical" evidence="5">
    <location>
        <begin position="362"/>
        <end position="381"/>
    </location>
</feature>
<feature type="domain" description="Cation/H+ exchanger transmembrane" evidence="6">
    <location>
        <begin position="13"/>
        <end position="376"/>
    </location>
</feature>
<dbReference type="Pfam" id="PF00999">
    <property type="entry name" value="Na_H_Exchanger"/>
    <property type="match status" value="1"/>
</dbReference>
<feature type="transmembrane region" description="Helical" evidence="5">
    <location>
        <begin position="184"/>
        <end position="208"/>
    </location>
</feature>
<sequence>MLLSISLILIVGMSMGWICQKIKLPSLLGMLAVGIILGPYMLHLLDSSILGISAELRKIALIIILTRAGLGLDISGLKKLGRPAVLMCFVPASFELVGMILLAPKFMGLSVLEAAIMGAVLAAVSPAVVVPRMVRLMDKGYGVKEGIPQLILAGASVDDVYVIVLFSTFIGMMQGDGVSLISFVNIPVSIFLGIVIGLWIGFLLAYFFKKIHIRDTSKVLIILSISLLLVVLEDKLTTAITFSALIAIMFIGVGLQKKREVVAKRLSVKYGKLWVAAEIFLFVLVGATVNIGYLGKVGVKALIVIIGALMFRMLGVFICLLGTNIKGKERLFIMMAYTPKATVQAAIGGVPLALGFACGDAVLTVAVLAIVLTAPLGAFAIDISYKKMLQRNSGVN</sequence>
<organism evidence="7 8">
    <name type="scientific">Amygdalobacter nucleatus</name>
    <dbReference type="NCBI Taxonomy" id="3029274"/>
    <lineage>
        <taxon>Bacteria</taxon>
        <taxon>Bacillati</taxon>
        <taxon>Bacillota</taxon>
        <taxon>Clostridia</taxon>
        <taxon>Eubacteriales</taxon>
        <taxon>Oscillospiraceae</taxon>
        <taxon>Amygdalobacter</taxon>
    </lineage>
</organism>
<evidence type="ECO:0000256" key="3">
    <source>
        <dbReference type="ARBA" id="ARBA00022989"/>
    </source>
</evidence>